<dbReference type="Proteomes" id="UP000583929">
    <property type="component" value="Unassembled WGS sequence"/>
</dbReference>
<organism evidence="1 2">
    <name type="scientific">Cannabis sativa</name>
    <name type="common">Hemp</name>
    <name type="synonym">Marijuana</name>
    <dbReference type="NCBI Taxonomy" id="3483"/>
    <lineage>
        <taxon>Eukaryota</taxon>
        <taxon>Viridiplantae</taxon>
        <taxon>Streptophyta</taxon>
        <taxon>Embryophyta</taxon>
        <taxon>Tracheophyta</taxon>
        <taxon>Spermatophyta</taxon>
        <taxon>Magnoliopsida</taxon>
        <taxon>eudicotyledons</taxon>
        <taxon>Gunneridae</taxon>
        <taxon>Pentapetalae</taxon>
        <taxon>rosids</taxon>
        <taxon>fabids</taxon>
        <taxon>Rosales</taxon>
        <taxon>Cannabaceae</taxon>
        <taxon>Cannabis</taxon>
    </lineage>
</organism>
<sequence>MWGVMRVGAPLVHVGSAGSGDLPWCMWGVLGAGISLGRAEMVERQRGAPRAGSSNRVLTCRLVPLRGSTSLSCQYAFTIRIGDALITNVLLSLSL</sequence>
<proteinExistence type="predicted"/>
<evidence type="ECO:0000313" key="2">
    <source>
        <dbReference type="Proteomes" id="UP000583929"/>
    </source>
</evidence>
<dbReference type="AlphaFoldDB" id="A0A7J6EIM3"/>
<accession>A0A7J6EIM3</accession>
<name>A0A7J6EIM3_CANSA</name>
<dbReference type="EMBL" id="JAATIQ010000403">
    <property type="protein sequence ID" value="KAF4357569.1"/>
    <property type="molecule type" value="Genomic_DNA"/>
</dbReference>
<gene>
    <name evidence="1" type="ORF">G4B88_026948</name>
</gene>
<comment type="caution">
    <text evidence="1">The sequence shown here is derived from an EMBL/GenBank/DDBJ whole genome shotgun (WGS) entry which is preliminary data.</text>
</comment>
<reference evidence="1 2" key="1">
    <citation type="journal article" date="2020" name="bioRxiv">
        <title>Sequence and annotation of 42 cannabis genomes reveals extensive copy number variation in cannabinoid synthesis and pathogen resistance genes.</title>
        <authorList>
            <person name="Mckernan K.J."/>
            <person name="Helbert Y."/>
            <person name="Kane L.T."/>
            <person name="Ebling H."/>
            <person name="Zhang L."/>
            <person name="Liu B."/>
            <person name="Eaton Z."/>
            <person name="Mclaughlin S."/>
            <person name="Kingan S."/>
            <person name="Baybayan P."/>
            <person name="Concepcion G."/>
            <person name="Jordan M."/>
            <person name="Riva A."/>
            <person name="Barbazuk W."/>
            <person name="Harkins T."/>
        </authorList>
    </citation>
    <scope>NUCLEOTIDE SEQUENCE [LARGE SCALE GENOMIC DNA]</scope>
    <source>
        <strain evidence="2">cv. Jamaican Lion 4</strain>
        <tissue evidence="1">Leaf</tissue>
    </source>
</reference>
<keyword evidence="2" id="KW-1185">Reference proteome</keyword>
<protein>
    <submittedName>
        <fullName evidence="1">Uncharacterized protein</fullName>
    </submittedName>
</protein>
<evidence type="ECO:0000313" key="1">
    <source>
        <dbReference type="EMBL" id="KAF4357569.1"/>
    </source>
</evidence>